<sequence>MPIIDVYASADLFPAGTDRQLAEALTQAVLRAEGVATPSPVHLDNTAAYIHRLPPEAVHTARAGGARTVRIQVLTPPGVLDRAGQKRLVAEATEIVAKVSGDPSQAARTWVLLTEAAEGGWGIAGTAFGREEFAALAAKTS</sequence>
<comment type="caution">
    <text evidence="3">The sequence shown here is derived from an EMBL/GenBank/DDBJ whole genome shotgun (WGS) entry which is preliminary data.</text>
</comment>
<dbReference type="EMBL" id="ASRX01000038">
    <property type="protein sequence ID" value="EYF04113.1"/>
    <property type="molecule type" value="Genomic_DNA"/>
</dbReference>
<dbReference type="Proteomes" id="UP000019678">
    <property type="component" value="Unassembled WGS sequence"/>
</dbReference>
<evidence type="ECO:0000256" key="1">
    <source>
        <dbReference type="ARBA" id="ARBA00023235"/>
    </source>
</evidence>
<reference evidence="3 4" key="1">
    <citation type="submission" date="2013-05" db="EMBL/GenBank/DDBJ databases">
        <title>Genome assembly of Chondromyces apiculatus DSM 436.</title>
        <authorList>
            <person name="Sharma G."/>
            <person name="Khatri I."/>
            <person name="Kaur C."/>
            <person name="Mayilraj S."/>
            <person name="Subramanian S."/>
        </authorList>
    </citation>
    <scope>NUCLEOTIDE SEQUENCE [LARGE SCALE GENOMIC DNA]</scope>
    <source>
        <strain evidence="3 4">DSM 436</strain>
    </source>
</reference>
<organism evidence="3 4">
    <name type="scientific">Chondromyces apiculatus DSM 436</name>
    <dbReference type="NCBI Taxonomy" id="1192034"/>
    <lineage>
        <taxon>Bacteria</taxon>
        <taxon>Pseudomonadati</taxon>
        <taxon>Myxococcota</taxon>
        <taxon>Polyangia</taxon>
        <taxon>Polyangiales</taxon>
        <taxon>Polyangiaceae</taxon>
        <taxon>Chondromyces</taxon>
    </lineage>
</organism>
<keyword evidence="4" id="KW-1185">Reference proteome</keyword>
<protein>
    <recommendedName>
        <fullName evidence="2">4-oxalocrotonate tautomerase-like domain-containing protein</fullName>
    </recommendedName>
</protein>
<gene>
    <name evidence="3" type="ORF">CAP_4796</name>
</gene>
<dbReference type="SUPFAM" id="SSF55331">
    <property type="entry name" value="Tautomerase/MIF"/>
    <property type="match status" value="1"/>
</dbReference>
<keyword evidence="1" id="KW-0413">Isomerase</keyword>
<dbReference type="OrthoDB" id="8225112at2"/>
<dbReference type="Pfam" id="PF01361">
    <property type="entry name" value="Tautomerase"/>
    <property type="match status" value="1"/>
</dbReference>
<dbReference type="RefSeq" id="WP_044244747.1">
    <property type="nucleotide sequence ID" value="NZ_ASRX01000038.1"/>
</dbReference>
<dbReference type="GO" id="GO:0016853">
    <property type="term" value="F:isomerase activity"/>
    <property type="evidence" value="ECO:0007669"/>
    <property type="project" value="UniProtKB-KW"/>
</dbReference>
<dbReference type="Gene3D" id="3.30.429.10">
    <property type="entry name" value="Macrophage Migration Inhibitory Factor"/>
    <property type="match status" value="1"/>
</dbReference>
<name>A0A017T4D9_9BACT</name>
<accession>A0A017T4D9</accession>
<dbReference type="InterPro" id="IPR014347">
    <property type="entry name" value="Tautomerase/MIF_sf"/>
</dbReference>
<dbReference type="AlphaFoldDB" id="A0A017T4D9"/>
<feature type="domain" description="4-oxalocrotonate tautomerase-like" evidence="2">
    <location>
        <begin position="78"/>
        <end position="129"/>
    </location>
</feature>
<evidence type="ECO:0000313" key="3">
    <source>
        <dbReference type="EMBL" id="EYF04113.1"/>
    </source>
</evidence>
<dbReference type="STRING" id="1192034.CAP_4796"/>
<dbReference type="eggNOG" id="COG1942">
    <property type="taxonomic scope" value="Bacteria"/>
</dbReference>
<dbReference type="InterPro" id="IPR004370">
    <property type="entry name" value="4-OT-like_dom"/>
</dbReference>
<proteinExistence type="predicted"/>
<evidence type="ECO:0000259" key="2">
    <source>
        <dbReference type="Pfam" id="PF01361"/>
    </source>
</evidence>
<evidence type="ECO:0000313" key="4">
    <source>
        <dbReference type="Proteomes" id="UP000019678"/>
    </source>
</evidence>